<evidence type="ECO:0000256" key="1">
    <source>
        <dbReference type="SAM" id="MobiDB-lite"/>
    </source>
</evidence>
<evidence type="ECO:0000313" key="3">
    <source>
        <dbReference type="Proteomes" id="UP000078544"/>
    </source>
</evidence>
<dbReference type="EMBL" id="AZGY01000004">
    <property type="protein sequence ID" value="KZZ99138.1"/>
    <property type="molecule type" value="Genomic_DNA"/>
</dbReference>
<name>A0A168ETS4_9HYPO</name>
<feature type="compositionally biased region" description="Polar residues" evidence="1">
    <location>
        <begin position="83"/>
        <end position="93"/>
    </location>
</feature>
<feature type="compositionally biased region" description="Polar residues" evidence="1">
    <location>
        <begin position="113"/>
        <end position="161"/>
    </location>
</feature>
<dbReference type="Proteomes" id="UP000078544">
    <property type="component" value="Unassembled WGS sequence"/>
</dbReference>
<feature type="region of interest" description="Disordered" evidence="1">
    <location>
        <begin position="17"/>
        <end position="47"/>
    </location>
</feature>
<feature type="compositionally biased region" description="Polar residues" evidence="1">
    <location>
        <begin position="397"/>
        <end position="409"/>
    </location>
</feature>
<gene>
    <name evidence="2" type="ORF">AAL_02689</name>
</gene>
<feature type="compositionally biased region" description="Low complexity" evidence="1">
    <location>
        <begin position="501"/>
        <end position="517"/>
    </location>
</feature>
<organism evidence="2 3">
    <name type="scientific">Moelleriella libera RCEF 2490</name>
    <dbReference type="NCBI Taxonomy" id="1081109"/>
    <lineage>
        <taxon>Eukaryota</taxon>
        <taxon>Fungi</taxon>
        <taxon>Dikarya</taxon>
        <taxon>Ascomycota</taxon>
        <taxon>Pezizomycotina</taxon>
        <taxon>Sordariomycetes</taxon>
        <taxon>Hypocreomycetidae</taxon>
        <taxon>Hypocreales</taxon>
        <taxon>Clavicipitaceae</taxon>
        <taxon>Moelleriella</taxon>
    </lineage>
</organism>
<feature type="compositionally biased region" description="Basic and acidic residues" evidence="1">
    <location>
        <begin position="471"/>
        <end position="498"/>
    </location>
</feature>
<feature type="region of interest" description="Disordered" evidence="1">
    <location>
        <begin position="470"/>
        <end position="605"/>
    </location>
</feature>
<reference evidence="2 3" key="1">
    <citation type="journal article" date="2016" name="Genome Biol. Evol.">
        <title>Divergent and convergent evolution of fungal pathogenicity.</title>
        <authorList>
            <person name="Shang Y."/>
            <person name="Xiao G."/>
            <person name="Zheng P."/>
            <person name="Cen K."/>
            <person name="Zhan S."/>
            <person name="Wang C."/>
        </authorList>
    </citation>
    <scope>NUCLEOTIDE SEQUENCE [LARGE SCALE GENOMIC DNA]</scope>
    <source>
        <strain evidence="2 3">RCEF 2490</strain>
    </source>
</reference>
<dbReference type="AlphaFoldDB" id="A0A168ETS4"/>
<protein>
    <submittedName>
        <fullName evidence="2">Uncharacterized protein</fullName>
    </submittedName>
</protein>
<accession>A0A168ETS4</accession>
<dbReference type="OrthoDB" id="5341904at2759"/>
<evidence type="ECO:0000313" key="2">
    <source>
        <dbReference type="EMBL" id="KZZ99138.1"/>
    </source>
</evidence>
<proteinExistence type="predicted"/>
<feature type="region of interest" description="Disordered" evidence="1">
    <location>
        <begin position="374"/>
        <end position="410"/>
    </location>
</feature>
<feature type="compositionally biased region" description="Low complexity" evidence="1">
    <location>
        <begin position="525"/>
        <end position="534"/>
    </location>
</feature>
<feature type="compositionally biased region" description="Polar residues" evidence="1">
    <location>
        <begin position="22"/>
        <end position="40"/>
    </location>
</feature>
<comment type="caution">
    <text evidence="2">The sequence shown here is derived from an EMBL/GenBank/DDBJ whole genome shotgun (WGS) entry which is preliminary data.</text>
</comment>
<sequence>MTFQQCREQQKMDCPVLEEPQKAQSRLSKQKQRTSQSNQPIVCGSPYSVTGTSRSSQAYLAGSRACLLLEQAELEGSVPETYTLESSKSSQGSLAARRNRRELQLQKPIIASSRASQTGTSPHVLTSNLSRTSTVAAEVSSNTSSPFNARRNSIDSQEMRKSISQSSFARLDSLGISPVKARFFDDHQSAPSTAQFYQCMSRELSSSSSDIRLSAHELPASPITGGSYDISYAPMRRRSLIQIPGVATRSPCFVTADKNREAGRLVASNSTGLGLAAANAPMELGDGLPKQLSLPNLTTADQADRPITPCEMEYQQLGGMKFGTLRITNASPTLSFASGHEEKEVARKLETMSLSQSKENGQGDLLGAPEFIAELSSSPPKIRENNRWKPSHKRAASQPTSSSTDSILSPNEKLLIRSTHQRLSCLAELSEEPLDHSAYGPLTSHPVSRPVNIRTSRTLADAGDELVTGSEKLDIRNDPSAKPVRDIDSLRSQTDRRGLTRSSSGFASQGSSFSSRATTLTAGDSISGSSSRSSYPTRSELKPEPPKLSRASMPIPPRDDEVLAVNPDMLTRRSRTLSHERMDSSAAAAATTPESDFSRGKLPPRRTKAGILGRLFGNSRASEKADIAKGFAHHDISSIPRVPDDLETRFRVHSAIYPTTAMKLTRNGDPGVGSLANKHKTESYPYGREFSSRDPLSKQQPFSRTRVVSILDDESNYSKDDDFSKDELLPSYYQNDALIKNNSSYTSDKFIVVDSAKELPPVPAREPLLRSSFAKRPRHVDLLGNGGGGGGGGGYGYGDWPLPEEEALWNWAIKRKHSTLHHRPAFSEDLALSGSEFGNGGGGGGGPRRSLPKPRYRVLHSYNSPAYRNIPIWG</sequence>
<feature type="region of interest" description="Disordered" evidence="1">
    <location>
        <begin position="80"/>
        <end position="161"/>
    </location>
</feature>
<dbReference type="STRING" id="1081109.A0A168ETS4"/>
<keyword evidence="3" id="KW-1185">Reference proteome</keyword>